<evidence type="ECO:0000313" key="2">
    <source>
        <dbReference type="EMBL" id="KAK8838819.1"/>
    </source>
</evidence>
<feature type="transmembrane region" description="Helical" evidence="1">
    <location>
        <begin position="192"/>
        <end position="212"/>
    </location>
</feature>
<evidence type="ECO:0000256" key="1">
    <source>
        <dbReference type="SAM" id="Phobius"/>
    </source>
</evidence>
<feature type="transmembrane region" description="Helical" evidence="1">
    <location>
        <begin position="363"/>
        <end position="391"/>
    </location>
</feature>
<keyword evidence="3" id="KW-1185">Reference proteome</keyword>
<feature type="transmembrane region" description="Helical" evidence="1">
    <location>
        <begin position="224"/>
        <end position="244"/>
    </location>
</feature>
<keyword evidence="1" id="KW-0472">Membrane</keyword>
<keyword evidence="1" id="KW-0812">Transmembrane</keyword>
<gene>
    <name evidence="2" type="ORF">M9Y10_032858</name>
</gene>
<accession>A0ABR2GY06</accession>
<name>A0ABR2GY06_9EUKA</name>
<feature type="transmembrane region" description="Helical" evidence="1">
    <location>
        <begin position="256"/>
        <end position="274"/>
    </location>
</feature>
<proteinExistence type="predicted"/>
<protein>
    <submittedName>
        <fullName evidence="2">Uncharacterized protein</fullName>
    </submittedName>
</protein>
<feature type="transmembrane region" description="Helical" evidence="1">
    <location>
        <begin position="323"/>
        <end position="343"/>
    </location>
</feature>
<organism evidence="2 3">
    <name type="scientific">Tritrichomonas musculus</name>
    <dbReference type="NCBI Taxonomy" id="1915356"/>
    <lineage>
        <taxon>Eukaryota</taxon>
        <taxon>Metamonada</taxon>
        <taxon>Parabasalia</taxon>
        <taxon>Tritrichomonadida</taxon>
        <taxon>Tritrichomonadidae</taxon>
        <taxon>Tritrichomonas</taxon>
    </lineage>
</organism>
<dbReference type="EMBL" id="JAPFFF010000054">
    <property type="protein sequence ID" value="KAK8838819.1"/>
    <property type="molecule type" value="Genomic_DNA"/>
</dbReference>
<sequence>MKIIQGSSIHQSDQSLSSPALFFQGPFSKIKILIMLVPFYIFIFTFFVTSFLSLPVIHEESFFYPFSPGSDKTIKTFDFVFKRFCFYHRFLQLDCAFVRHHEGPLPTRKMMNHVTQHVFLGKVPNIFIENRTDVEYDQEIIFKKDDYQSNTYSFYLDENFAYPFINLSFIYETNFSEIAGFNFKFSQGNFNVQFLSAESQKFLFFITLFLLYTNLRSTSIRNTTAYKLILILEILSCLSLNPLYTTFTYPFLKLPIPLFICAFFFSFRLFSIYLLEVTLASGHLKIRSFIKSMKTFISIYSFFELKEIYDRYLFVFHPNQTSRFTIFNCLMICFHFTYFIFGIKFCLKLIENQKNVTTFHITWSFYIILVVYCTSLFTSFCTNVLLAIFWIRPIIDSIAPVMIYRFSMHISVFIYHQITMKYAVELENYFYKLKQSLNEGDSFLADNIENVEN</sequence>
<evidence type="ECO:0000313" key="3">
    <source>
        <dbReference type="Proteomes" id="UP001470230"/>
    </source>
</evidence>
<feature type="transmembrane region" description="Helical" evidence="1">
    <location>
        <begin position="32"/>
        <end position="57"/>
    </location>
</feature>
<reference evidence="2 3" key="1">
    <citation type="submission" date="2024-04" db="EMBL/GenBank/DDBJ databases">
        <title>Tritrichomonas musculus Genome.</title>
        <authorList>
            <person name="Alves-Ferreira E."/>
            <person name="Grigg M."/>
            <person name="Lorenzi H."/>
            <person name="Galac M."/>
        </authorList>
    </citation>
    <scope>NUCLEOTIDE SEQUENCE [LARGE SCALE GENOMIC DNA]</scope>
    <source>
        <strain evidence="2 3">EAF2021</strain>
    </source>
</reference>
<comment type="caution">
    <text evidence="2">The sequence shown here is derived from an EMBL/GenBank/DDBJ whole genome shotgun (WGS) entry which is preliminary data.</text>
</comment>
<dbReference type="Proteomes" id="UP001470230">
    <property type="component" value="Unassembled WGS sequence"/>
</dbReference>
<keyword evidence="1" id="KW-1133">Transmembrane helix</keyword>